<dbReference type="InterPro" id="IPR013595">
    <property type="entry name" value="Pept_S33_TAP-like_C"/>
</dbReference>
<sequence>MTQTLTVRRSAFTVALTLPVLATALLALPPGTAAAAAPASGSAIEWGPCAGMSGLDPRQQCGTVPVPLDHADPSGPRIDLAVSRIASGKPAARRGTLLIIPGGPGNAGLHEPSRRGRQLPQSVRDAYDVVSFDPRGTGRSAPVSCGLAHEDLAMERLRPWPAADGSIDANTATARRLADACQAGDTAVLRTMSTRNEARDIDRLRQALGERKLSAWGVSYGTYAGAVYAQMFPHRTDRWVLDSNDDPDPARVARGWLANYAVGVEDSFPDFADFAADPGNPDRLAARPGDVRPLFLALAARLDREPIPWPGANPAQLNGNVLRQTLLDSLYTKQRFPALARLIAAARDGGPLPAPNTPPDEAMQNTVAASLATICNDVDAWSGEGQAVYEKDVADSRARHPLTAGMPVNVMPCAFWDLGPSEPATRITPHGPSNVLMIQNERDVATPLAGARELRDALGDRARMVVVDSVGHAAYVDNGNACGDAKVTRFLLTGERPARDVYCAA</sequence>
<feature type="domain" description="AB hydrolase-1" evidence="5">
    <location>
        <begin position="96"/>
        <end position="260"/>
    </location>
</feature>
<evidence type="ECO:0000259" key="6">
    <source>
        <dbReference type="Pfam" id="PF08386"/>
    </source>
</evidence>
<evidence type="ECO:0000256" key="3">
    <source>
        <dbReference type="ARBA" id="ARBA00022801"/>
    </source>
</evidence>
<evidence type="ECO:0000313" key="7">
    <source>
        <dbReference type="EMBL" id="QNP63915.1"/>
    </source>
</evidence>
<dbReference type="Proteomes" id="UP000516230">
    <property type="component" value="Chromosome"/>
</dbReference>
<feature type="signal peptide" evidence="4">
    <location>
        <begin position="1"/>
        <end position="35"/>
    </location>
</feature>
<name>A0A7H0HTP9_9ACTN</name>
<evidence type="ECO:0000313" key="8">
    <source>
        <dbReference type="Proteomes" id="UP000516230"/>
    </source>
</evidence>
<dbReference type="PANTHER" id="PTHR43248:SF29">
    <property type="entry name" value="TRIPEPTIDYL AMINOPEPTIDASE"/>
    <property type="match status" value="1"/>
</dbReference>
<feature type="domain" description="Peptidase S33 tripeptidyl aminopeptidase-like C-terminal" evidence="6">
    <location>
        <begin position="409"/>
        <end position="503"/>
    </location>
</feature>
<evidence type="ECO:0000256" key="2">
    <source>
        <dbReference type="ARBA" id="ARBA00022729"/>
    </source>
</evidence>
<evidence type="ECO:0000259" key="5">
    <source>
        <dbReference type="Pfam" id="PF00561"/>
    </source>
</evidence>
<keyword evidence="8" id="KW-1185">Reference proteome</keyword>
<dbReference type="Gene3D" id="3.40.50.1820">
    <property type="entry name" value="alpha/beta hydrolase"/>
    <property type="match status" value="1"/>
</dbReference>
<dbReference type="KEGG" id="sgj:IAG43_13920"/>
<proteinExistence type="inferred from homology"/>
<feature type="chain" id="PRO_5028896251" evidence="4">
    <location>
        <begin position="36"/>
        <end position="505"/>
    </location>
</feature>
<dbReference type="SUPFAM" id="SSF53474">
    <property type="entry name" value="alpha/beta-Hydrolases"/>
    <property type="match status" value="1"/>
</dbReference>
<organism evidence="7 8">
    <name type="scientific">Streptomyces genisteinicus</name>
    <dbReference type="NCBI Taxonomy" id="2768068"/>
    <lineage>
        <taxon>Bacteria</taxon>
        <taxon>Bacillati</taxon>
        <taxon>Actinomycetota</taxon>
        <taxon>Actinomycetes</taxon>
        <taxon>Kitasatosporales</taxon>
        <taxon>Streptomycetaceae</taxon>
        <taxon>Streptomyces</taxon>
    </lineage>
</organism>
<dbReference type="Pfam" id="PF08386">
    <property type="entry name" value="Abhydrolase_4"/>
    <property type="match status" value="1"/>
</dbReference>
<dbReference type="Pfam" id="PF00561">
    <property type="entry name" value="Abhydrolase_1"/>
    <property type="match status" value="1"/>
</dbReference>
<dbReference type="InterPro" id="IPR051601">
    <property type="entry name" value="Serine_prot/Carboxylest_S33"/>
</dbReference>
<evidence type="ECO:0000256" key="1">
    <source>
        <dbReference type="ARBA" id="ARBA00010088"/>
    </source>
</evidence>
<protein>
    <submittedName>
        <fullName evidence="7">Alpha/beta fold hydrolase</fullName>
    </submittedName>
</protein>
<dbReference type="RefSeq" id="WP_187741069.1">
    <property type="nucleotide sequence ID" value="NZ_CP060825.1"/>
</dbReference>
<keyword evidence="2 4" id="KW-0732">Signal</keyword>
<dbReference type="InterPro" id="IPR000073">
    <property type="entry name" value="AB_hydrolase_1"/>
</dbReference>
<keyword evidence="3 7" id="KW-0378">Hydrolase</keyword>
<dbReference type="PANTHER" id="PTHR43248">
    <property type="entry name" value="2-SUCCINYL-6-HYDROXY-2,4-CYCLOHEXADIENE-1-CARBOXYLATE SYNTHASE"/>
    <property type="match status" value="1"/>
</dbReference>
<dbReference type="GO" id="GO:0016787">
    <property type="term" value="F:hydrolase activity"/>
    <property type="evidence" value="ECO:0007669"/>
    <property type="project" value="UniProtKB-KW"/>
</dbReference>
<evidence type="ECO:0000256" key="4">
    <source>
        <dbReference type="SAM" id="SignalP"/>
    </source>
</evidence>
<reference evidence="7 8" key="1">
    <citation type="submission" date="2020-08" db="EMBL/GenBank/DDBJ databases">
        <title>A novel species.</title>
        <authorList>
            <person name="Gao J."/>
        </authorList>
    </citation>
    <scope>NUCLEOTIDE SEQUENCE [LARGE SCALE GENOMIC DNA]</scope>
    <source>
        <strain evidence="7 8">CRPJ-33</strain>
    </source>
</reference>
<dbReference type="EMBL" id="CP060825">
    <property type="protein sequence ID" value="QNP63915.1"/>
    <property type="molecule type" value="Genomic_DNA"/>
</dbReference>
<dbReference type="AlphaFoldDB" id="A0A7H0HTP9"/>
<gene>
    <name evidence="7" type="ORF">IAG43_13920</name>
</gene>
<dbReference type="InterPro" id="IPR029058">
    <property type="entry name" value="AB_hydrolase_fold"/>
</dbReference>
<accession>A0A7H0HTP9</accession>
<comment type="similarity">
    <text evidence="1">Belongs to the peptidase S33 family.</text>
</comment>